<evidence type="ECO:0000313" key="5">
    <source>
        <dbReference type="Proteomes" id="UP000559117"/>
    </source>
</evidence>
<dbReference type="GO" id="GO:0010181">
    <property type="term" value="F:FMN binding"/>
    <property type="evidence" value="ECO:0007669"/>
    <property type="project" value="InterPro"/>
</dbReference>
<sequence length="359" mass="40839">MIPIDKSTKLKHLNLKNPFIRSAVHSFLGDTDGFMTDVEYQMYNDLAANHIALIISGHCCVLAGGLANKEQIRIDDDKYIPQFTKAAEIIHKHNSLFMPQINHAGPRAIDTDEYYDVSECDLRKDRHAAALSMEQIETIRESFIAAAYRLKQAGVDGVQIHAAHSYLLSRFIDETFNERTDIYGGNIENRFRLCAQIISGIKEKCGADFPVAIKINNDTNADDRKYAYDMEYIIRKCQELDVEFIEWSGVDFLSKSRTDSLYYFDRINSFAKHTTLPISIVGGIKSIEDIEKIQNSNIPLISLGRALICEPDILTKFATGQSDKSLCVSCNRCFAVPHLHKNIRCVLHWKKIRQTQKNK</sequence>
<evidence type="ECO:0000256" key="1">
    <source>
        <dbReference type="ARBA" id="ARBA00022630"/>
    </source>
</evidence>
<protein>
    <submittedName>
        <fullName evidence="4">2,4-dienoyl-CoA reductase-like NADH-dependent reductase (Old Yellow Enzyme family)</fullName>
    </submittedName>
</protein>
<dbReference type="AlphaFoldDB" id="A0A840US39"/>
<dbReference type="RefSeq" id="WP_183862377.1">
    <property type="nucleotide sequence ID" value="NZ_JACHFH010000029.1"/>
</dbReference>
<feature type="domain" description="NADH:flavin oxidoreductase/NADH oxidase N-terminal" evidence="3">
    <location>
        <begin position="9"/>
        <end position="322"/>
    </location>
</feature>
<evidence type="ECO:0000259" key="3">
    <source>
        <dbReference type="Pfam" id="PF00724"/>
    </source>
</evidence>
<name>A0A840US39_9FIRM</name>
<dbReference type="InterPro" id="IPR051799">
    <property type="entry name" value="NADH_flavin_oxidoreductase"/>
</dbReference>
<proteinExistence type="predicted"/>
<keyword evidence="2" id="KW-0560">Oxidoreductase</keyword>
<evidence type="ECO:0000313" key="4">
    <source>
        <dbReference type="EMBL" id="MBB5336962.1"/>
    </source>
</evidence>
<reference evidence="4 5" key="1">
    <citation type="submission" date="2020-08" db="EMBL/GenBank/DDBJ databases">
        <title>Genomic Encyclopedia of Type Strains, Phase IV (KMG-IV): sequencing the most valuable type-strain genomes for metagenomic binning, comparative biology and taxonomic classification.</title>
        <authorList>
            <person name="Goeker M."/>
        </authorList>
    </citation>
    <scope>NUCLEOTIDE SEQUENCE [LARGE SCALE GENOMIC DNA]</scope>
    <source>
        <strain evidence="4 5">DSM 24661</strain>
    </source>
</reference>
<dbReference type="InterPro" id="IPR013785">
    <property type="entry name" value="Aldolase_TIM"/>
</dbReference>
<dbReference type="Gene3D" id="3.20.20.70">
    <property type="entry name" value="Aldolase class I"/>
    <property type="match status" value="1"/>
</dbReference>
<comment type="caution">
    <text evidence="4">The sequence shown here is derived from an EMBL/GenBank/DDBJ whole genome shotgun (WGS) entry which is preliminary data.</text>
</comment>
<dbReference type="GO" id="GO:0016491">
    <property type="term" value="F:oxidoreductase activity"/>
    <property type="evidence" value="ECO:0007669"/>
    <property type="project" value="UniProtKB-KW"/>
</dbReference>
<dbReference type="PANTHER" id="PTHR43656">
    <property type="entry name" value="BINDING OXIDOREDUCTASE, PUTATIVE (AFU_ORTHOLOGUE AFUA_2G08260)-RELATED"/>
    <property type="match status" value="1"/>
</dbReference>
<dbReference type="Proteomes" id="UP000559117">
    <property type="component" value="Unassembled WGS sequence"/>
</dbReference>
<evidence type="ECO:0000256" key="2">
    <source>
        <dbReference type="ARBA" id="ARBA00023002"/>
    </source>
</evidence>
<keyword evidence="5" id="KW-1185">Reference proteome</keyword>
<dbReference type="CDD" id="cd02803">
    <property type="entry name" value="OYE_like_FMN_family"/>
    <property type="match status" value="1"/>
</dbReference>
<dbReference type="PANTHER" id="PTHR43656:SF2">
    <property type="entry name" value="BINDING OXIDOREDUCTASE, PUTATIVE (AFU_ORTHOLOGUE AFUA_2G08260)-RELATED"/>
    <property type="match status" value="1"/>
</dbReference>
<gene>
    <name evidence="4" type="ORF">HNR32_002117</name>
</gene>
<organism evidence="4 5">
    <name type="scientific">Pectinatus brassicae</name>
    <dbReference type="NCBI Taxonomy" id="862415"/>
    <lineage>
        <taxon>Bacteria</taxon>
        <taxon>Bacillati</taxon>
        <taxon>Bacillota</taxon>
        <taxon>Negativicutes</taxon>
        <taxon>Selenomonadales</taxon>
        <taxon>Selenomonadaceae</taxon>
        <taxon>Pectinatus</taxon>
    </lineage>
</organism>
<keyword evidence="1" id="KW-0285">Flavoprotein</keyword>
<dbReference type="EMBL" id="JACHFH010000029">
    <property type="protein sequence ID" value="MBB5336962.1"/>
    <property type="molecule type" value="Genomic_DNA"/>
</dbReference>
<dbReference type="SUPFAM" id="SSF51395">
    <property type="entry name" value="FMN-linked oxidoreductases"/>
    <property type="match status" value="1"/>
</dbReference>
<accession>A0A840US39</accession>
<dbReference type="InterPro" id="IPR001155">
    <property type="entry name" value="OxRdtase_FMN_N"/>
</dbReference>
<dbReference type="Pfam" id="PF00724">
    <property type="entry name" value="Oxidored_FMN"/>
    <property type="match status" value="1"/>
</dbReference>